<dbReference type="EMBL" id="JAJNOC010000010">
    <property type="protein sequence ID" value="MCD2519118.1"/>
    <property type="molecule type" value="Genomic_DNA"/>
</dbReference>
<dbReference type="PANTHER" id="PTHR43798:SF31">
    <property type="entry name" value="AB HYDROLASE SUPERFAMILY PROTEIN YCLE"/>
    <property type="match status" value="1"/>
</dbReference>
<sequence length="339" mass="36493">MNLAATLLYALGAIVLLLVLLYQFSLRTTRRIEDALPPAHLFVEADGVRLHVRDEGEGPVLLLIHGLNGQLNHFNYGAVRDLARRYRVVALDRPGAGYSSRPAGVAADLSTQARTIARLIERLDLGRPTVVGHSLGGATALTLALEHPDKVGALALIAPLTHTDGAVPPAFRALTIASPRLRSLFAWTLAVPLGILGSKSVLKQVFAPETPPRDFATRGGGLLSLRPRQFLAASSDVLALREHMPRLEARYGELETSGIPVHVLFGRGDRLLDWRDNGQALADKVAGCRLEVVEGGHMLPVTQPELTARFIEEAATTTRRVGGGPPTLRGHQRSRSAVP</sequence>
<feature type="region of interest" description="Disordered" evidence="2">
    <location>
        <begin position="315"/>
        <end position="339"/>
    </location>
</feature>
<keyword evidence="6" id="KW-1185">Reference proteome</keyword>
<protein>
    <submittedName>
        <fullName evidence="5">Alpha/beta fold hydrolase</fullName>
    </submittedName>
</protein>
<dbReference type="PRINTS" id="PR00412">
    <property type="entry name" value="EPOXHYDRLASE"/>
</dbReference>
<dbReference type="SUPFAM" id="SSF53474">
    <property type="entry name" value="alpha/beta-Hydrolases"/>
    <property type="match status" value="1"/>
</dbReference>
<evidence type="ECO:0000259" key="4">
    <source>
        <dbReference type="Pfam" id="PF00561"/>
    </source>
</evidence>
<feature type="compositionally biased region" description="Basic residues" evidence="2">
    <location>
        <begin position="330"/>
        <end position="339"/>
    </location>
</feature>
<keyword evidence="3" id="KW-0812">Transmembrane</keyword>
<evidence type="ECO:0000256" key="2">
    <source>
        <dbReference type="SAM" id="MobiDB-lite"/>
    </source>
</evidence>
<keyword evidence="3" id="KW-1133">Transmembrane helix</keyword>
<evidence type="ECO:0000313" key="5">
    <source>
        <dbReference type="EMBL" id="MCD2519118.1"/>
    </source>
</evidence>
<accession>A0ABS8QBH6</accession>
<dbReference type="Pfam" id="PF00561">
    <property type="entry name" value="Abhydrolase_1"/>
    <property type="match status" value="1"/>
</dbReference>
<dbReference type="GO" id="GO:0016787">
    <property type="term" value="F:hydrolase activity"/>
    <property type="evidence" value="ECO:0007669"/>
    <property type="project" value="UniProtKB-KW"/>
</dbReference>
<dbReference type="InterPro" id="IPR000639">
    <property type="entry name" value="Epox_hydrolase-like"/>
</dbReference>
<dbReference type="InterPro" id="IPR050266">
    <property type="entry name" value="AB_hydrolase_sf"/>
</dbReference>
<keyword evidence="1 5" id="KW-0378">Hydrolase</keyword>
<evidence type="ECO:0000256" key="3">
    <source>
        <dbReference type="SAM" id="Phobius"/>
    </source>
</evidence>
<dbReference type="PANTHER" id="PTHR43798">
    <property type="entry name" value="MONOACYLGLYCEROL LIPASE"/>
    <property type="match status" value="1"/>
</dbReference>
<organism evidence="5 6">
    <name type="scientific">Massilia phyllostachyos</name>
    <dbReference type="NCBI Taxonomy" id="2898585"/>
    <lineage>
        <taxon>Bacteria</taxon>
        <taxon>Pseudomonadati</taxon>
        <taxon>Pseudomonadota</taxon>
        <taxon>Betaproteobacteria</taxon>
        <taxon>Burkholderiales</taxon>
        <taxon>Oxalobacteraceae</taxon>
        <taxon>Telluria group</taxon>
        <taxon>Massilia</taxon>
    </lineage>
</organism>
<dbReference type="RefSeq" id="WP_231060392.1">
    <property type="nucleotide sequence ID" value="NZ_JAJNOC010000010.1"/>
</dbReference>
<evidence type="ECO:0000313" key="6">
    <source>
        <dbReference type="Proteomes" id="UP001179361"/>
    </source>
</evidence>
<feature type="transmembrane region" description="Helical" evidence="3">
    <location>
        <begin position="6"/>
        <end position="24"/>
    </location>
</feature>
<dbReference type="Gene3D" id="3.40.50.1820">
    <property type="entry name" value="alpha/beta hydrolase"/>
    <property type="match status" value="1"/>
</dbReference>
<gene>
    <name evidence="5" type="ORF">LQ564_22710</name>
</gene>
<evidence type="ECO:0000256" key="1">
    <source>
        <dbReference type="ARBA" id="ARBA00022801"/>
    </source>
</evidence>
<reference evidence="5" key="1">
    <citation type="submission" date="2021-11" db="EMBL/GenBank/DDBJ databases">
        <title>The complete genome of Massilia sp sp. G4R7.</title>
        <authorList>
            <person name="Liu L."/>
            <person name="Yue J."/>
            <person name="Yuan J."/>
            <person name="Yang F."/>
            <person name="Li L."/>
        </authorList>
    </citation>
    <scope>NUCLEOTIDE SEQUENCE</scope>
    <source>
        <strain evidence="5">G4R7</strain>
    </source>
</reference>
<dbReference type="InterPro" id="IPR000073">
    <property type="entry name" value="AB_hydrolase_1"/>
</dbReference>
<proteinExistence type="predicted"/>
<feature type="domain" description="AB hydrolase-1" evidence="4">
    <location>
        <begin position="59"/>
        <end position="164"/>
    </location>
</feature>
<dbReference type="PRINTS" id="PR00111">
    <property type="entry name" value="ABHYDROLASE"/>
</dbReference>
<keyword evidence="3" id="KW-0472">Membrane</keyword>
<comment type="caution">
    <text evidence="5">The sequence shown here is derived from an EMBL/GenBank/DDBJ whole genome shotgun (WGS) entry which is preliminary data.</text>
</comment>
<dbReference type="Proteomes" id="UP001179361">
    <property type="component" value="Unassembled WGS sequence"/>
</dbReference>
<name>A0ABS8QBH6_9BURK</name>
<dbReference type="InterPro" id="IPR029058">
    <property type="entry name" value="AB_hydrolase_fold"/>
</dbReference>